<keyword evidence="4" id="KW-0418">Kinase</keyword>
<dbReference type="Gene3D" id="1.10.510.10">
    <property type="entry name" value="Transferase(Phosphotransferase) domain 1"/>
    <property type="match status" value="1"/>
</dbReference>
<dbReference type="PANTHER" id="PTHR24348:SF68">
    <property type="entry name" value="SERINE_THREONINE-PROTEIN KINASE ATG1C"/>
    <property type="match status" value="1"/>
</dbReference>
<dbReference type="InterPro" id="IPR000719">
    <property type="entry name" value="Prot_kinase_dom"/>
</dbReference>
<gene>
    <name evidence="4" type="ORF">IEO70_11485</name>
</gene>
<dbReference type="InterPro" id="IPR017441">
    <property type="entry name" value="Protein_kinase_ATP_BS"/>
</dbReference>
<dbReference type="GO" id="GO:0005524">
    <property type="term" value="F:ATP binding"/>
    <property type="evidence" value="ECO:0007669"/>
    <property type="project" value="UniProtKB-UniRule"/>
</dbReference>
<name>A0A927HBV4_9BACI</name>
<dbReference type="PROSITE" id="PS00107">
    <property type="entry name" value="PROTEIN_KINASE_ATP"/>
    <property type="match status" value="1"/>
</dbReference>
<dbReference type="Proteomes" id="UP000602076">
    <property type="component" value="Unassembled WGS sequence"/>
</dbReference>
<dbReference type="Pfam" id="PF00069">
    <property type="entry name" value="Pkinase"/>
    <property type="match status" value="1"/>
</dbReference>
<proteinExistence type="predicted"/>
<evidence type="ECO:0000256" key="2">
    <source>
        <dbReference type="SAM" id="Phobius"/>
    </source>
</evidence>
<feature type="domain" description="Protein kinase" evidence="3">
    <location>
        <begin position="27"/>
        <end position="296"/>
    </location>
</feature>
<keyword evidence="1" id="KW-0067">ATP-binding</keyword>
<dbReference type="PANTHER" id="PTHR24348">
    <property type="entry name" value="SERINE/THREONINE-PROTEIN KINASE UNC-51-RELATED"/>
    <property type="match status" value="1"/>
</dbReference>
<sequence>MMSNTTKNPSKVPPGTVINGKWNKNRYKVIRMLGAGANGTVYLADHQGQLVAIKMSSDYGSIASEMNVLKSFSKVQGSSLGPYLFHGDDWEHNGRSFPFYVMEYIQGDDLLSFIKKKGDDWVGILLLQLLASLDELHSQGWIFGDLKPENLIVMDASHSIRCIDVGGTTPIGRSVKEYTEFFDRGYWGLGTRKAEPSYDLFAVAMIGINVCYPNRFQKQSDRKRQLLEIVDKNVKLRPYNKVIRKALLGEYGSAKEMRRELLLSIQAKNDRRVKGSVTSKNVKSNKKNGGFAETFFILLIVGCIYGLYIFSQLTG</sequence>
<reference evidence="4" key="1">
    <citation type="submission" date="2020-09" db="EMBL/GenBank/DDBJ databases">
        <title>Bacillus faecalis sp. nov., a moderately halophilic bacterium isolated from cow faeces.</title>
        <authorList>
            <person name="Jiang L."/>
            <person name="Lee J."/>
        </authorList>
    </citation>
    <scope>NUCLEOTIDE SEQUENCE</scope>
    <source>
        <strain evidence="4">AGMB 02131</strain>
    </source>
</reference>
<dbReference type="SMART" id="SM00220">
    <property type="entry name" value="S_TKc"/>
    <property type="match status" value="1"/>
</dbReference>
<dbReference type="AlphaFoldDB" id="A0A927HBV4"/>
<keyword evidence="4" id="KW-0808">Transferase</keyword>
<evidence type="ECO:0000313" key="4">
    <source>
        <dbReference type="EMBL" id="MBD3108982.1"/>
    </source>
</evidence>
<keyword evidence="2" id="KW-0472">Membrane</keyword>
<dbReference type="InterPro" id="IPR011009">
    <property type="entry name" value="Kinase-like_dom_sf"/>
</dbReference>
<evidence type="ECO:0000313" key="5">
    <source>
        <dbReference type="Proteomes" id="UP000602076"/>
    </source>
</evidence>
<accession>A0A927HBV4</accession>
<keyword evidence="1" id="KW-0547">Nucleotide-binding</keyword>
<keyword evidence="2" id="KW-0812">Transmembrane</keyword>
<comment type="caution">
    <text evidence="4">The sequence shown here is derived from an EMBL/GenBank/DDBJ whole genome shotgun (WGS) entry which is preliminary data.</text>
</comment>
<protein>
    <submittedName>
        <fullName evidence="4">Protein kinase family protein</fullName>
    </submittedName>
</protein>
<dbReference type="PROSITE" id="PS50011">
    <property type="entry name" value="PROTEIN_KINASE_DOM"/>
    <property type="match status" value="1"/>
</dbReference>
<dbReference type="GO" id="GO:0004674">
    <property type="term" value="F:protein serine/threonine kinase activity"/>
    <property type="evidence" value="ECO:0007669"/>
    <property type="project" value="InterPro"/>
</dbReference>
<evidence type="ECO:0000259" key="3">
    <source>
        <dbReference type="PROSITE" id="PS50011"/>
    </source>
</evidence>
<feature type="transmembrane region" description="Helical" evidence="2">
    <location>
        <begin position="290"/>
        <end position="310"/>
    </location>
</feature>
<keyword evidence="5" id="KW-1185">Reference proteome</keyword>
<dbReference type="InterPro" id="IPR045269">
    <property type="entry name" value="Atg1-like"/>
</dbReference>
<evidence type="ECO:0000256" key="1">
    <source>
        <dbReference type="PROSITE-ProRule" id="PRU10141"/>
    </source>
</evidence>
<feature type="binding site" evidence="1">
    <location>
        <position position="54"/>
    </location>
    <ligand>
        <name>ATP</name>
        <dbReference type="ChEBI" id="CHEBI:30616"/>
    </ligand>
</feature>
<organism evidence="4 5">
    <name type="scientific">Peribacillus faecalis</name>
    <dbReference type="NCBI Taxonomy" id="2772559"/>
    <lineage>
        <taxon>Bacteria</taxon>
        <taxon>Bacillati</taxon>
        <taxon>Bacillota</taxon>
        <taxon>Bacilli</taxon>
        <taxon>Bacillales</taxon>
        <taxon>Bacillaceae</taxon>
        <taxon>Peribacillus</taxon>
    </lineage>
</organism>
<dbReference type="SUPFAM" id="SSF56112">
    <property type="entry name" value="Protein kinase-like (PK-like)"/>
    <property type="match status" value="1"/>
</dbReference>
<dbReference type="EMBL" id="JACXSI010000025">
    <property type="protein sequence ID" value="MBD3108982.1"/>
    <property type="molecule type" value="Genomic_DNA"/>
</dbReference>
<dbReference type="GO" id="GO:0005737">
    <property type="term" value="C:cytoplasm"/>
    <property type="evidence" value="ECO:0007669"/>
    <property type="project" value="TreeGrafter"/>
</dbReference>
<keyword evidence="2" id="KW-1133">Transmembrane helix</keyword>